<sequence length="94" mass="10653">MIFVKNTSPQNWKIVCLKPLRSLRKLRFEVFLIFLIVKNKDINNISSRAKLLSLLSKSLVLESFAVIKIEGLGITSQSKINDEIGQGCFVKQDS</sequence>
<accession>A0A1M5H625</accession>
<keyword evidence="2" id="KW-1185">Reference proteome</keyword>
<dbReference type="Proteomes" id="UP000184516">
    <property type="component" value="Unassembled WGS sequence"/>
</dbReference>
<proteinExistence type="predicted"/>
<evidence type="ECO:0000313" key="1">
    <source>
        <dbReference type="EMBL" id="SHG11460.1"/>
    </source>
</evidence>
<dbReference type="EMBL" id="FQWB01000002">
    <property type="protein sequence ID" value="SHG11460.1"/>
    <property type="molecule type" value="Genomic_DNA"/>
</dbReference>
<gene>
    <name evidence="1" type="ORF">SAMN05443549_10295</name>
</gene>
<protein>
    <submittedName>
        <fullName evidence="1">Uncharacterized protein</fullName>
    </submittedName>
</protein>
<evidence type="ECO:0000313" key="2">
    <source>
        <dbReference type="Proteomes" id="UP000184516"/>
    </source>
</evidence>
<reference evidence="2" key="1">
    <citation type="submission" date="2016-11" db="EMBL/GenBank/DDBJ databases">
        <authorList>
            <person name="Varghese N."/>
            <person name="Submissions S."/>
        </authorList>
    </citation>
    <scope>NUCLEOTIDE SEQUENCE [LARGE SCALE GENOMIC DNA]</scope>
    <source>
        <strain evidence="2">DSM 19978</strain>
    </source>
</reference>
<organism evidence="1 2">
    <name type="scientific">Flavobacterium fluvii</name>
    <dbReference type="NCBI Taxonomy" id="468056"/>
    <lineage>
        <taxon>Bacteria</taxon>
        <taxon>Pseudomonadati</taxon>
        <taxon>Bacteroidota</taxon>
        <taxon>Flavobacteriia</taxon>
        <taxon>Flavobacteriales</taxon>
        <taxon>Flavobacteriaceae</taxon>
        <taxon>Flavobacterium</taxon>
    </lineage>
</organism>
<name>A0A1M5H625_9FLAO</name>
<dbReference type="AlphaFoldDB" id="A0A1M5H625"/>